<keyword evidence="4" id="KW-1185">Reference proteome</keyword>
<reference evidence="3" key="2">
    <citation type="submission" date="2020-12" db="EMBL/GenBank/DDBJ databases">
        <title>New Spironucleus salmonicida genome in near-complete chromosomes.</title>
        <authorList>
            <person name="Xu F."/>
            <person name="Kurt Z."/>
            <person name="Jimenez-Gonzalez A."/>
            <person name="Astvaldsson A."/>
            <person name="Andersson J.O."/>
            <person name="Svard S.G."/>
        </authorList>
    </citation>
    <scope>NUCLEOTIDE SEQUENCE</scope>
    <source>
        <strain evidence="3">ATCC 50377</strain>
    </source>
</reference>
<protein>
    <submittedName>
        <fullName evidence="2">Uncharacterized protein</fullName>
    </submittedName>
</protein>
<dbReference type="Proteomes" id="UP000018208">
    <property type="component" value="Unassembled WGS sequence"/>
</dbReference>
<dbReference type="AlphaFoldDB" id="V6LTT1"/>
<evidence type="ECO:0000313" key="4">
    <source>
        <dbReference type="Proteomes" id="UP000018208"/>
    </source>
</evidence>
<reference evidence="2 3" key="1">
    <citation type="journal article" date="2014" name="PLoS Genet.">
        <title>The Genome of Spironucleus salmonicida Highlights a Fish Pathogen Adapted to Fluctuating Environments.</title>
        <authorList>
            <person name="Xu F."/>
            <person name="Jerlstrom-Hultqvist J."/>
            <person name="Einarsson E."/>
            <person name="Astvaldsson A."/>
            <person name="Svard S.G."/>
            <person name="Andersson J.O."/>
        </authorList>
    </citation>
    <scope>NUCLEOTIDE SEQUENCE</scope>
    <source>
        <strain evidence="3">ATCC 50377</strain>
    </source>
</reference>
<name>V6LTT1_9EUKA</name>
<proteinExistence type="predicted"/>
<dbReference type="EMBL" id="KI546126">
    <property type="protein sequence ID" value="EST44164.1"/>
    <property type="molecule type" value="Genomic_DNA"/>
</dbReference>
<feature type="compositionally biased region" description="Polar residues" evidence="1">
    <location>
        <begin position="64"/>
        <end position="76"/>
    </location>
</feature>
<feature type="region of interest" description="Disordered" evidence="1">
    <location>
        <begin position="1"/>
        <end position="76"/>
    </location>
</feature>
<evidence type="ECO:0000313" key="3">
    <source>
        <dbReference type="EMBL" id="KAH0573937.1"/>
    </source>
</evidence>
<gene>
    <name evidence="2" type="ORF">SS50377_16071</name>
    <name evidence="3" type="ORF">SS50377_23872</name>
</gene>
<sequence>MVYLGKNPIKNYQPDQRSHQAPQQPEVIYQNPQQYTQQPQRRNYVEQPQNQSNPPYQVHPIYPTDQTQQKPTNKPNFPTNQRLFSSVPYLCATNQSYFATATLDNQCYIFKKPETAQSAFNQPAEQRFSKPQATLLHQFQLTSDKGPVHVFDLQFALNTLIIATTVSLLLIEFTASGFHAQNLLDLIKLDFQVIPRLICVISASDSEILLNLVSKDVFFDAENRQFFGENDLLELKIGFICKTDRRVIDSIIVQRRLMFEGRISAVSAGAIVLQAPGQPSRFVDLATSTEIDLDDNTYDQLLELPDAFVLASFQGFGVTLSRTTLQAAYFCRLGQLLAPETAISSAQRPIYGIQKIAQNDASSILLGASSGFVLKLVFNQQKIMLVQQISSCFANFPGSNLLGFGIVGDVIFCICGEIGEIRGIREIREGGNGVFWEKRKGSDEKGKDINQVIRM</sequence>
<feature type="compositionally biased region" description="Polar residues" evidence="1">
    <location>
        <begin position="46"/>
        <end position="55"/>
    </location>
</feature>
<evidence type="ECO:0000256" key="1">
    <source>
        <dbReference type="SAM" id="MobiDB-lite"/>
    </source>
</evidence>
<dbReference type="EMBL" id="AUWU02000004">
    <property type="protein sequence ID" value="KAH0573937.1"/>
    <property type="molecule type" value="Genomic_DNA"/>
</dbReference>
<evidence type="ECO:0000313" key="2">
    <source>
        <dbReference type="EMBL" id="EST44164.1"/>
    </source>
</evidence>
<feature type="compositionally biased region" description="Low complexity" evidence="1">
    <location>
        <begin position="29"/>
        <end position="42"/>
    </location>
</feature>
<accession>V6LTT1</accession>
<dbReference type="VEuPathDB" id="GiardiaDB:SS50377_23872"/>
<organism evidence="2">
    <name type="scientific">Spironucleus salmonicida</name>
    <dbReference type="NCBI Taxonomy" id="348837"/>
    <lineage>
        <taxon>Eukaryota</taxon>
        <taxon>Metamonada</taxon>
        <taxon>Diplomonadida</taxon>
        <taxon>Hexamitidae</taxon>
        <taxon>Hexamitinae</taxon>
        <taxon>Spironucleus</taxon>
    </lineage>
</organism>
<feature type="compositionally biased region" description="Polar residues" evidence="1">
    <location>
        <begin position="13"/>
        <end position="23"/>
    </location>
</feature>